<gene>
    <name evidence="12" type="primary">Acey_s0807.g2448</name>
    <name evidence="12" type="synonym">Acey-apx-1</name>
    <name evidence="12" type="ORF">Y032_0807g2448</name>
</gene>
<evidence type="ECO:0000256" key="8">
    <source>
        <dbReference type="SAM" id="Phobius"/>
    </source>
</evidence>
<organism evidence="12 13">
    <name type="scientific">Ancylostoma ceylanicum</name>
    <dbReference type="NCBI Taxonomy" id="53326"/>
    <lineage>
        <taxon>Eukaryota</taxon>
        <taxon>Metazoa</taxon>
        <taxon>Ecdysozoa</taxon>
        <taxon>Nematoda</taxon>
        <taxon>Chromadorea</taxon>
        <taxon>Rhabditida</taxon>
        <taxon>Rhabditina</taxon>
        <taxon>Rhabditomorpha</taxon>
        <taxon>Strongyloidea</taxon>
        <taxon>Ancylostomatidae</taxon>
        <taxon>Ancylostomatinae</taxon>
        <taxon>Ancylostoma</taxon>
    </lineage>
</organism>
<keyword evidence="2 5" id="KW-0245">EGF-like domain</keyword>
<dbReference type="InterPro" id="IPR050906">
    <property type="entry name" value="Notch_signaling"/>
</dbReference>
<comment type="caution">
    <text evidence="5">Lacks conserved residue(s) required for the propagation of feature annotation.</text>
</comment>
<feature type="domain" description="EGF-like" evidence="10">
    <location>
        <begin position="234"/>
        <end position="273"/>
    </location>
</feature>
<dbReference type="Pfam" id="PF00008">
    <property type="entry name" value="EGF"/>
    <property type="match status" value="1"/>
</dbReference>
<comment type="subcellular location">
    <subcellularLocation>
        <location evidence="7">Membrane</location>
        <topology evidence="7">Single-pass type I membrane protein</topology>
    </subcellularLocation>
</comment>
<feature type="disulfide bond" evidence="5">
    <location>
        <begin position="222"/>
        <end position="231"/>
    </location>
</feature>
<dbReference type="STRING" id="53326.A0A016WCG4"/>
<dbReference type="Gene3D" id="2.10.25.10">
    <property type="entry name" value="Laminin"/>
    <property type="match status" value="3"/>
</dbReference>
<evidence type="ECO:0000313" key="13">
    <source>
        <dbReference type="Proteomes" id="UP000024635"/>
    </source>
</evidence>
<keyword evidence="3 7" id="KW-0677">Repeat</keyword>
<dbReference type="CDD" id="cd00054">
    <property type="entry name" value="EGF_CA"/>
    <property type="match status" value="2"/>
</dbReference>
<dbReference type="AlphaFoldDB" id="A0A016WCG4"/>
<keyword evidence="7 8" id="KW-0812">Transmembrane</keyword>
<dbReference type="GO" id="GO:0005112">
    <property type="term" value="F:Notch binding"/>
    <property type="evidence" value="ECO:0007669"/>
    <property type="project" value="TreeGrafter"/>
</dbReference>
<dbReference type="Gene3D" id="2.10.25.140">
    <property type="match status" value="1"/>
</dbReference>
<feature type="domain" description="EGF-like" evidence="10">
    <location>
        <begin position="203"/>
        <end position="232"/>
    </location>
</feature>
<dbReference type="SUPFAM" id="SSF57196">
    <property type="entry name" value="EGF/Laminin"/>
    <property type="match status" value="2"/>
</dbReference>
<comment type="caution">
    <text evidence="12">The sequence shown here is derived from an EMBL/GenBank/DDBJ whole genome shotgun (WGS) entry which is preliminary data.</text>
</comment>
<feature type="disulfide bond" evidence="5">
    <location>
        <begin position="244"/>
        <end position="261"/>
    </location>
</feature>
<evidence type="ECO:0000256" key="6">
    <source>
        <dbReference type="PROSITE-ProRule" id="PRU00377"/>
    </source>
</evidence>
<keyword evidence="7 9" id="KW-0732">Signal</keyword>
<evidence type="ECO:0000256" key="5">
    <source>
        <dbReference type="PROSITE-ProRule" id="PRU00076"/>
    </source>
</evidence>
<dbReference type="GO" id="GO:0005509">
    <property type="term" value="F:calcium ion binding"/>
    <property type="evidence" value="ECO:0007669"/>
    <property type="project" value="InterPro"/>
</dbReference>
<dbReference type="InterPro" id="IPR000742">
    <property type="entry name" value="EGF"/>
</dbReference>
<proteinExistence type="predicted"/>
<dbReference type="PANTHER" id="PTHR24044">
    <property type="entry name" value="NOTCH LIGAND FAMILY MEMBER"/>
    <property type="match status" value="1"/>
</dbReference>
<evidence type="ECO:0000256" key="3">
    <source>
        <dbReference type="ARBA" id="ARBA00022737"/>
    </source>
</evidence>
<feature type="domain" description="DSL" evidence="11">
    <location>
        <begin position="127"/>
        <end position="167"/>
    </location>
</feature>
<name>A0A016WCG4_9BILA</name>
<dbReference type="OrthoDB" id="5912267at2759"/>
<protein>
    <recommendedName>
        <fullName evidence="7">Delta-like protein</fullName>
    </recommendedName>
</protein>
<dbReference type="SMART" id="SM00179">
    <property type="entry name" value="EGF_CA"/>
    <property type="match status" value="2"/>
</dbReference>
<accession>A0A016WCG4</accession>
<dbReference type="GO" id="GO:0007154">
    <property type="term" value="P:cell communication"/>
    <property type="evidence" value="ECO:0007669"/>
    <property type="project" value="InterPro"/>
</dbReference>
<keyword evidence="13" id="KW-1185">Reference proteome</keyword>
<dbReference type="PROSITE" id="PS01186">
    <property type="entry name" value="EGF_2"/>
    <property type="match status" value="3"/>
</dbReference>
<evidence type="ECO:0000259" key="10">
    <source>
        <dbReference type="PROSITE" id="PS50026"/>
    </source>
</evidence>
<keyword evidence="4 5" id="KW-1015">Disulfide bond</keyword>
<dbReference type="SMART" id="SM00051">
    <property type="entry name" value="DSL"/>
    <property type="match status" value="1"/>
</dbReference>
<reference evidence="13" key="1">
    <citation type="journal article" date="2015" name="Nat. Genet.">
        <title>The genome and transcriptome of the zoonotic hookworm Ancylostoma ceylanicum identify infection-specific gene families.</title>
        <authorList>
            <person name="Schwarz E.M."/>
            <person name="Hu Y."/>
            <person name="Antoshechkin I."/>
            <person name="Miller M.M."/>
            <person name="Sternberg P.W."/>
            <person name="Aroian R.V."/>
        </authorList>
    </citation>
    <scope>NUCLEOTIDE SEQUENCE</scope>
    <source>
        <strain evidence="13">HY135</strain>
    </source>
</reference>
<feature type="disulfide bond" evidence="6">
    <location>
        <begin position="158"/>
        <end position="167"/>
    </location>
</feature>
<dbReference type="InterPro" id="IPR001774">
    <property type="entry name" value="DSL"/>
</dbReference>
<feature type="chain" id="PRO_5001490505" description="Delta-like protein" evidence="9">
    <location>
        <begin position="23"/>
        <end position="519"/>
    </location>
</feature>
<feature type="signal peptide" evidence="9">
    <location>
        <begin position="1"/>
        <end position="22"/>
    </location>
</feature>
<dbReference type="Pfam" id="PF21700">
    <property type="entry name" value="EGF_DL_JAG"/>
    <property type="match status" value="1"/>
</dbReference>
<dbReference type="FunFam" id="2.10.25.10:FF:000064">
    <property type="entry name" value="Delta-like protein"/>
    <property type="match status" value="1"/>
</dbReference>
<evidence type="ECO:0000256" key="1">
    <source>
        <dbReference type="ARBA" id="ARBA00022473"/>
    </source>
</evidence>
<feature type="disulfide bond" evidence="5">
    <location>
        <begin position="263"/>
        <end position="272"/>
    </location>
</feature>
<dbReference type="Proteomes" id="UP000024635">
    <property type="component" value="Unassembled WGS sequence"/>
</dbReference>
<keyword evidence="7 8" id="KW-0472">Membrane</keyword>
<dbReference type="PANTHER" id="PTHR24044:SF417">
    <property type="entry name" value="WEARY, ISOFORM B"/>
    <property type="match status" value="1"/>
</dbReference>
<keyword evidence="1 7" id="KW-0217">Developmental protein</keyword>
<dbReference type="GO" id="GO:0016020">
    <property type="term" value="C:membrane"/>
    <property type="evidence" value="ECO:0007669"/>
    <property type="project" value="UniProtKB-SubCell"/>
</dbReference>
<feature type="domain" description="EGF-like" evidence="10">
    <location>
        <begin position="276"/>
        <end position="314"/>
    </location>
</feature>
<dbReference type="EMBL" id="JARK01000407">
    <property type="protein sequence ID" value="EYC37301.1"/>
    <property type="molecule type" value="Genomic_DNA"/>
</dbReference>
<comment type="function">
    <text evidence="7">Putative Notch ligand involved in the mediation of Notch signaling.</text>
</comment>
<dbReference type="Pfam" id="PF01414">
    <property type="entry name" value="DSL"/>
    <property type="match status" value="1"/>
</dbReference>
<evidence type="ECO:0000313" key="12">
    <source>
        <dbReference type="EMBL" id="EYC37301.1"/>
    </source>
</evidence>
<evidence type="ECO:0000256" key="4">
    <source>
        <dbReference type="ARBA" id="ARBA00023157"/>
    </source>
</evidence>
<dbReference type="SMART" id="SM00181">
    <property type="entry name" value="EGF"/>
    <property type="match status" value="6"/>
</dbReference>
<evidence type="ECO:0000256" key="2">
    <source>
        <dbReference type="ARBA" id="ARBA00022536"/>
    </source>
</evidence>
<feature type="disulfide bond" evidence="5">
    <location>
        <begin position="304"/>
        <end position="313"/>
    </location>
</feature>
<dbReference type="PROSITE" id="PS50026">
    <property type="entry name" value="EGF_3"/>
    <property type="match status" value="3"/>
</dbReference>
<evidence type="ECO:0000259" key="11">
    <source>
        <dbReference type="PROSITE" id="PS51051"/>
    </source>
</evidence>
<evidence type="ECO:0000256" key="9">
    <source>
        <dbReference type="SAM" id="SignalP"/>
    </source>
</evidence>
<feature type="transmembrane region" description="Helical" evidence="8">
    <location>
        <begin position="382"/>
        <end position="403"/>
    </location>
</feature>
<feature type="disulfide bond" evidence="6">
    <location>
        <begin position="129"/>
        <end position="138"/>
    </location>
</feature>
<dbReference type="PROSITE" id="PS51051">
    <property type="entry name" value="DSL"/>
    <property type="match status" value="1"/>
</dbReference>
<sequence>MCIYSSIFFAALLATLTDLVAASGSLEVRLISSRACSVKLCVKKPRAKPLDSCLLESQLIFLQSQQQRLVSTPFHFPFPESFILVVELYDAQGGQLSQNTSKERFTVGTEFKPAAGSSEFLDIAFRASCHSSYFGAGCQRYCKSSFSYTCDSEGRKICAEGWQGEQCDQPICPDGCKHGRCVEPGRCECDHGFFGSTCAECRRSENCRHGTCRDDQPFTCACEPGWGGIFCERDLEYCTRHQPCKNDGVCTNGGVRTDFTCQCPEGFVGATCDIELPSICEHLGICRNGGVCTDADTRLGRCICADGFEGRYCERRVVRSLCTATTCKNGGSCLDGSKCVCPQCLSGADCSTIDEQCLWQRANATLTPTVTDHQSDVTEARILMLMAFASIMMLATCVVIFFLKYKKMKRILRDPVTQNTLNEHRQIHELPNRSIDNRSPDEVYKVFVIPSKKSKDVDGPASIEYETRYISQPRGRYRTLPCVDVSAAAEPEHHYAEIEYRPTTVSLDDKQLADNACSV</sequence>
<dbReference type="PROSITE" id="PS00022">
    <property type="entry name" value="EGF_1"/>
    <property type="match status" value="5"/>
</dbReference>
<evidence type="ECO:0000256" key="7">
    <source>
        <dbReference type="RuleBase" id="RU280815"/>
    </source>
</evidence>
<dbReference type="InterPro" id="IPR001881">
    <property type="entry name" value="EGF-like_Ca-bd_dom"/>
</dbReference>
<keyword evidence="7 8" id="KW-1133">Transmembrane helix</keyword>